<dbReference type="InParanoid" id="A0A804PDQ7"/>
<proteinExistence type="predicted"/>
<dbReference type="Pfam" id="PF14226">
    <property type="entry name" value="DIOX_N"/>
    <property type="match status" value="1"/>
</dbReference>
<dbReference type="Gene3D" id="2.60.120.330">
    <property type="entry name" value="B-lactam Antibiotic, Isopenicillin N Synthase, Chain"/>
    <property type="match status" value="1"/>
</dbReference>
<organism evidence="5 6">
    <name type="scientific">Zea mays</name>
    <name type="common">Maize</name>
    <dbReference type="NCBI Taxonomy" id="4577"/>
    <lineage>
        <taxon>Eukaryota</taxon>
        <taxon>Viridiplantae</taxon>
        <taxon>Streptophyta</taxon>
        <taxon>Embryophyta</taxon>
        <taxon>Tracheophyta</taxon>
        <taxon>Spermatophyta</taxon>
        <taxon>Magnoliopsida</taxon>
        <taxon>Liliopsida</taxon>
        <taxon>Poales</taxon>
        <taxon>Poaceae</taxon>
        <taxon>PACMAD clade</taxon>
        <taxon>Panicoideae</taxon>
        <taxon>Andropogonodae</taxon>
        <taxon>Andropogoneae</taxon>
        <taxon>Tripsacinae</taxon>
        <taxon>Zea</taxon>
    </lineage>
</organism>
<dbReference type="EnsemblPlants" id="Zm00001eb229190_T001">
    <property type="protein sequence ID" value="Zm00001eb229190_P001"/>
    <property type="gene ID" value="Zm00001eb229190"/>
</dbReference>
<keyword evidence="3" id="KW-0408">Iron</keyword>
<protein>
    <recommendedName>
        <fullName evidence="4">Non-haem dioxygenase N-terminal domain-containing protein</fullName>
    </recommendedName>
</protein>
<reference evidence="6" key="1">
    <citation type="journal article" date="2009" name="Science">
        <title>The B73 maize genome: complexity, diversity, and dynamics.</title>
        <authorList>
            <person name="Schnable P.S."/>
            <person name="Ware D."/>
            <person name="Fulton R.S."/>
            <person name="Stein J.C."/>
            <person name="Wei F."/>
            <person name="Pasternak S."/>
            <person name="Liang C."/>
            <person name="Zhang J."/>
            <person name="Fulton L."/>
            <person name="Graves T.A."/>
            <person name="Minx P."/>
            <person name="Reily A.D."/>
            <person name="Courtney L."/>
            <person name="Kruchowski S.S."/>
            <person name="Tomlinson C."/>
            <person name="Strong C."/>
            <person name="Delehaunty K."/>
            <person name="Fronick C."/>
            <person name="Courtney B."/>
            <person name="Rock S.M."/>
            <person name="Belter E."/>
            <person name="Du F."/>
            <person name="Kim K."/>
            <person name="Abbott R.M."/>
            <person name="Cotton M."/>
            <person name="Levy A."/>
            <person name="Marchetto P."/>
            <person name="Ochoa K."/>
            <person name="Jackson S.M."/>
            <person name="Gillam B."/>
            <person name="Chen W."/>
            <person name="Yan L."/>
            <person name="Higginbotham J."/>
            <person name="Cardenas M."/>
            <person name="Waligorski J."/>
            <person name="Applebaum E."/>
            <person name="Phelps L."/>
            <person name="Falcone J."/>
            <person name="Kanchi K."/>
            <person name="Thane T."/>
            <person name="Scimone A."/>
            <person name="Thane N."/>
            <person name="Henke J."/>
            <person name="Wang T."/>
            <person name="Ruppert J."/>
            <person name="Shah N."/>
            <person name="Rotter K."/>
            <person name="Hodges J."/>
            <person name="Ingenthron E."/>
            <person name="Cordes M."/>
            <person name="Kohlberg S."/>
            <person name="Sgro J."/>
            <person name="Delgado B."/>
            <person name="Mead K."/>
            <person name="Chinwalla A."/>
            <person name="Leonard S."/>
            <person name="Crouse K."/>
            <person name="Collura K."/>
            <person name="Kudrna D."/>
            <person name="Currie J."/>
            <person name="He R."/>
            <person name="Angelova A."/>
            <person name="Rajasekar S."/>
            <person name="Mueller T."/>
            <person name="Lomeli R."/>
            <person name="Scara G."/>
            <person name="Ko A."/>
            <person name="Delaney K."/>
            <person name="Wissotski M."/>
            <person name="Lopez G."/>
            <person name="Campos D."/>
            <person name="Braidotti M."/>
            <person name="Ashley E."/>
            <person name="Golser W."/>
            <person name="Kim H."/>
            <person name="Lee S."/>
            <person name="Lin J."/>
            <person name="Dujmic Z."/>
            <person name="Kim W."/>
            <person name="Talag J."/>
            <person name="Zuccolo A."/>
            <person name="Fan C."/>
            <person name="Sebastian A."/>
            <person name="Kramer M."/>
            <person name="Spiegel L."/>
            <person name="Nascimento L."/>
            <person name="Zutavern T."/>
            <person name="Miller B."/>
            <person name="Ambroise C."/>
            <person name="Muller S."/>
            <person name="Spooner W."/>
            <person name="Narechania A."/>
            <person name="Ren L."/>
            <person name="Wei S."/>
            <person name="Kumari S."/>
            <person name="Faga B."/>
            <person name="Levy M.J."/>
            <person name="McMahan L."/>
            <person name="Van Buren P."/>
            <person name="Vaughn M.W."/>
            <person name="Ying K."/>
            <person name="Yeh C.-T."/>
            <person name="Emrich S.J."/>
            <person name="Jia Y."/>
            <person name="Kalyanaraman A."/>
            <person name="Hsia A.-P."/>
            <person name="Barbazuk W.B."/>
            <person name="Baucom R.S."/>
            <person name="Brutnell T.P."/>
            <person name="Carpita N.C."/>
            <person name="Chaparro C."/>
            <person name="Chia J.-M."/>
            <person name="Deragon J.-M."/>
            <person name="Estill J.C."/>
            <person name="Fu Y."/>
            <person name="Jeddeloh J.A."/>
            <person name="Han Y."/>
            <person name="Lee H."/>
            <person name="Li P."/>
            <person name="Lisch D.R."/>
            <person name="Liu S."/>
            <person name="Liu Z."/>
            <person name="Nagel D.H."/>
            <person name="McCann M.C."/>
            <person name="SanMiguel P."/>
            <person name="Myers A.M."/>
            <person name="Nettleton D."/>
            <person name="Nguyen J."/>
            <person name="Penning B.W."/>
            <person name="Ponnala L."/>
            <person name="Schneider K.L."/>
            <person name="Schwartz D.C."/>
            <person name="Sharma A."/>
            <person name="Soderlund C."/>
            <person name="Springer N.M."/>
            <person name="Sun Q."/>
            <person name="Wang H."/>
            <person name="Waterman M."/>
            <person name="Westerman R."/>
            <person name="Wolfgruber T.K."/>
            <person name="Yang L."/>
            <person name="Yu Y."/>
            <person name="Zhang L."/>
            <person name="Zhou S."/>
            <person name="Zhu Q."/>
            <person name="Bennetzen J.L."/>
            <person name="Dawe R.K."/>
            <person name="Jiang J."/>
            <person name="Jiang N."/>
            <person name="Presting G.G."/>
            <person name="Wessler S.R."/>
            <person name="Aluru S."/>
            <person name="Martienssen R.A."/>
            <person name="Clifton S.W."/>
            <person name="McCombie W.R."/>
            <person name="Wing R.A."/>
            <person name="Wilson R.K."/>
        </authorList>
    </citation>
    <scope>NUCLEOTIDE SEQUENCE [LARGE SCALE GENOMIC DNA]</scope>
    <source>
        <strain evidence="6">cv. B73</strain>
    </source>
</reference>
<accession>A0A804PDQ7</accession>
<dbReference type="AlphaFoldDB" id="A0A804PDQ7"/>
<dbReference type="InterPro" id="IPR050295">
    <property type="entry name" value="Plant_2OG-oxidoreductases"/>
</dbReference>
<dbReference type="PANTHER" id="PTHR47991">
    <property type="entry name" value="OXOGLUTARATE/IRON-DEPENDENT DIOXYGENASE"/>
    <property type="match status" value="1"/>
</dbReference>
<evidence type="ECO:0000256" key="2">
    <source>
        <dbReference type="ARBA" id="ARBA00023002"/>
    </source>
</evidence>
<dbReference type="Proteomes" id="UP000007305">
    <property type="component" value="Chromosome 5"/>
</dbReference>
<keyword evidence="2" id="KW-0560">Oxidoreductase</keyword>
<dbReference type="GO" id="GO:0046872">
    <property type="term" value="F:metal ion binding"/>
    <property type="evidence" value="ECO:0007669"/>
    <property type="project" value="UniProtKB-KW"/>
</dbReference>
<evidence type="ECO:0000313" key="6">
    <source>
        <dbReference type="Proteomes" id="UP000007305"/>
    </source>
</evidence>
<dbReference type="Gramene" id="Zm00001eb229190_T001">
    <property type="protein sequence ID" value="Zm00001eb229190_P001"/>
    <property type="gene ID" value="Zm00001eb229190"/>
</dbReference>
<name>A0A804PDQ7_MAIZE</name>
<feature type="domain" description="Non-haem dioxygenase N-terminal" evidence="4">
    <location>
        <begin position="74"/>
        <end position="188"/>
    </location>
</feature>
<evidence type="ECO:0000256" key="3">
    <source>
        <dbReference type="ARBA" id="ARBA00023004"/>
    </source>
</evidence>
<evidence type="ECO:0000256" key="1">
    <source>
        <dbReference type="ARBA" id="ARBA00022723"/>
    </source>
</evidence>
<keyword evidence="6" id="KW-1185">Reference proteome</keyword>
<evidence type="ECO:0000259" key="4">
    <source>
        <dbReference type="Pfam" id="PF14226"/>
    </source>
</evidence>
<evidence type="ECO:0000313" key="5">
    <source>
        <dbReference type="EnsemblPlants" id="Zm00001eb229190_P001"/>
    </source>
</evidence>
<dbReference type="InterPro" id="IPR027443">
    <property type="entry name" value="IPNS-like_sf"/>
</dbReference>
<dbReference type="InterPro" id="IPR026992">
    <property type="entry name" value="DIOX_N"/>
</dbReference>
<sequence>MHPSRRRSIHLKASRDMESSPLLQLPAARVEALSLSGLSAIPPEYVRPADERAGLGDAFDLARTHANDHTAPRIPVVDISPFLDSSSQQQQRDECVEAVRAAAADWGVMHIAGHGIPAELMDRLRAAGTAFFALPVQDKEAYANDPAAGRLQGYGSRLATNTCGQREWEDYLFHLVHPDGLADHALWPAYPPDYIAATRDFGRRTRDLASTLLAILSMGLLGTDRGDALEKALTTTTTRTAADDDLLLQLKINYYPRCSTAPAG</sequence>
<keyword evidence="1" id="KW-0479">Metal-binding</keyword>
<reference evidence="5" key="3">
    <citation type="submission" date="2021-05" db="UniProtKB">
        <authorList>
            <consortium name="EnsemblPlants"/>
        </authorList>
    </citation>
    <scope>IDENTIFICATION</scope>
    <source>
        <strain evidence="5">cv. B73</strain>
    </source>
</reference>
<reference evidence="5" key="2">
    <citation type="submission" date="2019-07" db="EMBL/GenBank/DDBJ databases">
        <authorList>
            <person name="Seetharam A."/>
            <person name="Woodhouse M."/>
            <person name="Cannon E."/>
        </authorList>
    </citation>
    <scope>NUCLEOTIDE SEQUENCE [LARGE SCALE GENOMIC DNA]</scope>
    <source>
        <strain evidence="5">cv. B73</strain>
    </source>
</reference>
<dbReference type="SUPFAM" id="SSF51197">
    <property type="entry name" value="Clavaminate synthase-like"/>
    <property type="match status" value="1"/>
</dbReference>
<dbReference type="GO" id="GO:0016491">
    <property type="term" value="F:oxidoreductase activity"/>
    <property type="evidence" value="ECO:0007669"/>
    <property type="project" value="UniProtKB-KW"/>
</dbReference>